<evidence type="ECO:0000313" key="4">
    <source>
        <dbReference type="EMBL" id="MDA0180468.1"/>
    </source>
</evidence>
<dbReference type="InterPro" id="IPR038507">
    <property type="entry name" value="YcnI-like_sf"/>
</dbReference>
<keyword evidence="2" id="KW-0732">Signal</keyword>
<keyword evidence="1" id="KW-0472">Membrane</keyword>
<feature type="chain" id="PRO_5040907022" evidence="2">
    <location>
        <begin position="20"/>
        <end position="186"/>
    </location>
</feature>
<keyword evidence="1" id="KW-1133">Transmembrane helix</keyword>
<evidence type="ECO:0000313" key="5">
    <source>
        <dbReference type="Proteomes" id="UP001147653"/>
    </source>
</evidence>
<feature type="domain" description="YncI copper-binding" evidence="3">
    <location>
        <begin position="86"/>
        <end position="145"/>
    </location>
</feature>
<protein>
    <submittedName>
        <fullName evidence="4">YcnI family protein</fullName>
    </submittedName>
</protein>
<comment type="caution">
    <text evidence="4">The sequence shown here is derived from an EMBL/GenBank/DDBJ whole genome shotgun (WGS) entry which is preliminary data.</text>
</comment>
<dbReference type="Pfam" id="PF07987">
    <property type="entry name" value="DUF1775"/>
    <property type="match status" value="2"/>
</dbReference>
<accession>A0A9X3S7M1</accession>
<organism evidence="4 5">
    <name type="scientific">Solirubrobacter phytolaccae</name>
    <dbReference type="NCBI Taxonomy" id="1404360"/>
    <lineage>
        <taxon>Bacteria</taxon>
        <taxon>Bacillati</taxon>
        <taxon>Actinomycetota</taxon>
        <taxon>Thermoleophilia</taxon>
        <taxon>Solirubrobacterales</taxon>
        <taxon>Solirubrobacteraceae</taxon>
        <taxon>Solirubrobacter</taxon>
    </lineage>
</organism>
<evidence type="ECO:0000256" key="2">
    <source>
        <dbReference type="SAM" id="SignalP"/>
    </source>
</evidence>
<evidence type="ECO:0000256" key="1">
    <source>
        <dbReference type="SAM" id="Phobius"/>
    </source>
</evidence>
<evidence type="ECO:0000259" key="3">
    <source>
        <dbReference type="Pfam" id="PF07987"/>
    </source>
</evidence>
<sequence>MRLLAAILLSLVLAAPASAHVEVRPTVARPGDTVELTFKVPNERADAATTGLELFLPPGVPAKVAPHPGWTSTDRGGGDIAFAPDTPAQAIGPGRAQEFKVTLGPLPKADRIVFKALQTYADGEVVRWIQATGPDDERPAAILDLSGNGAPEGDENGAWPLYLGGVLGLLIVIVGVAVTRRRRSVM</sequence>
<dbReference type="Gene3D" id="2.60.40.2230">
    <property type="entry name" value="Uncharacterised protein YcnI-like PF07987, DUF1775"/>
    <property type="match status" value="1"/>
</dbReference>
<dbReference type="EMBL" id="JAPDDP010000013">
    <property type="protein sequence ID" value="MDA0180468.1"/>
    <property type="molecule type" value="Genomic_DNA"/>
</dbReference>
<dbReference type="InterPro" id="IPR012533">
    <property type="entry name" value="YcnI-copper_dom"/>
</dbReference>
<dbReference type="AlphaFoldDB" id="A0A9X3S7M1"/>
<keyword evidence="1" id="KW-0812">Transmembrane</keyword>
<proteinExistence type="predicted"/>
<gene>
    <name evidence="4" type="ORF">OJ997_09200</name>
</gene>
<keyword evidence="5" id="KW-1185">Reference proteome</keyword>
<feature type="transmembrane region" description="Helical" evidence="1">
    <location>
        <begin position="159"/>
        <end position="178"/>
    </location>
</feature>
<name>A0A9X3S7M1_9ACTN</name>
<dbReference type="Proteomes" id="UP001147653">
    <property type="component" value="Unassembled WGS sequence"/>
</dbReference>
<dbReference type="RefSeq" id="WP_270024780.1">
    <property type="nucleotide sequence ID" value="NZ_JAPDDP010000013.1"/>
</dbReference>
<feature type="signal peptide" evidence="2">
    <location>
        <begin position="1"/>
        <end position="19"/>
    </location>
</feature>
<reference evidence="4" key="1">
    <citation type="submission" date="2022-10" db="EMBL/GenBank/DDBJ databases">
        <title>The WGS of Solirubrobacter phytolaccae KCTC 29190.</title>
        <authorList>
            <person name="Jiang Z."/>
        </authorList>
    </citation>
    <scope>NUCLEOTIDE SEQUENCE</scope>
    <source>
        <strain evidence="4">KCTC 29190</strain>
    </source>
</reference>
<feature type="domain" description="YncI copper-binding" evidence="3">
    <location>
        <begin position="20"/>
        <end position="72"/>
    </location>
</feature>